<dbReference type="InterPro" id="IPR000192">
    <property type="entry name" value="Aminotrans_V_dom"/>
</dbReference>
<keyword evidence="4" id="KW-0808">Transferase</keyword>
<dbReference type="InterPro" id="IPR015424">
    <property type="entry name" value="PyrdxlP-dep_Trfase"/>
</dbReference>
<sequence>MRTLFPALTADGPVYLDSAATTQKPLPVIDAVTDYHRHHTANSGRGTYSWATTLTTAVEQIRVDTAHFLGAHAHEVVFTGGATAALNAVALGWGLTALTDGDEILYSPRDHASNVHPWLRLRDTLAHFGRHIRLIPYRTTALGEADLTDIAAKIGPRTRLLTLSHLHHVYGALSTPQQSAELLPERALLCLDCTQSAGHLPIDVRALGADFAVLAAHKMFGSPGTGVLFCHERIHDQLGPFLPGGNSAVHVQDSALVPDHMPHRMEGGTHNLPGILALGAALRMLRDIGTDRIADHNRILTRRLVDGMRDLPGLRILPGPAHASDGAGYGIVSFTLDAITATDLGFVLAELGLLVRTGAHCVPTTPHPAPGESDSVRVSTHAYTTTEEIDRFLDCLTTIATEVR</sequence>
<keyword evidence="5" id="KW-1185">Reference proteome</keyword>
<gene>
    <name evidence="4" type="ORF">HGA08_11060</name>
</gene>
<dbReference type="AlphaFoldDB" id="A0A846XY70"/>
<accession>A0A846XY70</accession>
<organism evidence="4 5">
    <name type="scientific">Nocardia vermiculata</name>
    <dbReference type="NCBI Taxonomy" id="257274"/>
    <lineage>
        <taxon>Bacteria</taxon>
        <taxon>Bacillati</taxon>
        <taxon>Actinomycetota</taxon>
        <taxon>Actinomycetes</taxon>
        <taxon>Mycobacteriales</taxon>
        <taxon>Nocardiaceae</taxon>
        <taxon>Nocardia</taxon>
    </lineage>
</organism>
<comment type="cofactor">
    <cofactor evidence="1">
        <name>pyridoxal 5'-phosphate</name>
        <dbReference type="ChEBI" id="CHEBI:597326"/>
    </cofactor>
</comment>
<dbReference type="SUPFAM" id="SSF53383">
    <property type="entry name" value="PLP-dependent transferases"/>
    <property type="match status" value="1"/>
</dbReference>
<name>A0A846XY70_9NOCA</name>
<feature type="domain" description="Aminotransferase class V" evidence="3">
    <location>
        <begin position="14"/>
        <end position="392"/>
    </location>
</feature>
<reference evidence="4 5" key="1">
    <citation type="submission" date="2020-04" db="EMBL/GenBank/DDBJ databases">
        <title>MicrobeNet Type strains.</title>
        <authorList>
            <person name="Nicholson A.C."/>
        </authorList>
    </citation>
    <scope>NUCLEOTIDE SEQUENCE [LARGE SCALE GENOMIC DNA]</scope>
    <source>
        <strain evidence="4 5">JCM 12354</strain>
    </source>
</reference>
<dbReference type="GO" id="GO:0008483">
    <property type="term" value="F:transaminase activity"/>
    <property type="evidence" value="ECO:0007669"/>
    <property type="project" value="UniProtKB-KW"/>
</dbReference>
<evidence type="ECO:0000313" key="5">
    <source>
        <dbReference type="Proteomes" id="UP000565711"/>
    </source>
</evidence>
<evidence type="ECO:0000256" key="1">
    <source>
        <dbReference type="ARBA" id="ARBA00001933"/>
    </source>
</evidence>
<dbReference type="Gene3D" id="3.40.640.10">
    <property type="entry name" value="Type I PLP-dependent aspartate aminotransferase-like (Major domain)"/>
    <property type="match status" value="1"/>
</dbReference>
<comment type="caution">
    <text evidence="4">The sequence shown here is derived from an EMBL/GenBank/DDBJ whole genome shotgun (WGS) entry which is preliminary data.</text>
</comment>
<protein>
    <submittedName>
        <fullName evidence="4">Aminotransferase class V-fold PLP-dependent enzyme</fullName>
    </submittedName>
</protein>
<keyword evidence="4" id="KW-0032">Aminotransferase</keyword>
<keyword evidence="2" id="KW-0663">Pyridoxal phosphate</keyword>
<evidence type="ECO:0000313" key="4">
    <source>
        <dbReference type="EMBL" id="NKY50750.1"/>
    </source>
</evidence>
<dbReference type="InterPro" id="IPR015422">
    <property type="entry name" value="PyrdxlP-dep_Trfase_small"/>
</dbReference>
<dbReference type="Gene3D" id="3.90.1150.10">
    <property type="entry name" value="Aspartate Aminotransferase, domain 1"/>
    <property type="match status" value="1"/>
</dbReference>
<dbReference type="Proteomes" id="UP000565711">
    <property type="component" value="Unassembled WGS sequence"/>
</dbReference>
<evidence type="ECO:0000256" key="2">
    <source>
        <dbReference type="ARBA" id="ARBA00022898"/>
    </source>
</evidence>
<dbReference type="EMBL" id="JAAXOP010000005">
    <property type="protein sequence ID" value="NKY50750.1"/>
    <property type="molecule type" value="Genomic_DNA"/>
</dbReference>
<dbReference type="Pfam" id="PF00266">
    <property type="entry name" value="Aminotran_5"/>
    <property type="match status" value="1"/>
</dbReference>
<dbReference type="InterPro" id="IPR015421">
    <property type="entry name" value="PyrdxlP-dep_Trfase_major"/>
</dbReference>
<dbReference type="PANTHER" id="PTHR43586:SF8">
    <property type="entry name" value="CYSTEINE DESULFURASE 1, CHLOROPLASTIC"/>
    <property type="match status" value="1"/>
</dbReference>
<dbReference type="PANTHER" id="PTHR43586">
    <property type="entry name" value="CYSTEINE DESULFURASE"/>
    <property type="match status" value="1"/>
</dbReference>
<evidence type="ECO:0000259" key="3">
    <source>
        <dbReference type="Pfam" id="PF00266"/>
    </source>
</evidence>
<proteinExistence type="predicted"/>